<organism evidence="13 15">
    <name type="scientific">Rotaria magnacalcarata</name>
    <dbReference type="NCBI Taxonomy" id="392030"/>
    <lineage>
        <taxon>Eukaryota</taxon>
        <taxon>Metazoa</taxon>
        <taxon>Spiralia</taxon>
        <taxon>Gnathifera</taxon>
        <taxon>Rotifera</taxon>
        <taxon>Eurotatoria</taxon>
        <taxon>Bdelloidea</taxon>
        <taxon>Philodinida</taxon>
        <taxon>Philodinidae</taxon>
        <taxon>Rotaria</taxon>
    </lineage>
</organism>
<keyword evidence="3" id="KW-0723">Serine/threonine-protein kinase</keyword>
<evidence type="ECO:0000256" key="2">
    <source>
        <dbReference type="ARBA" id="ARBA00022490"/>
    </source>
</evidence>
<evidence type="ECO:0000259" key="11">
    <source>
        <dbReference type="PROSITE" id="PS51984"/>
    </source>
</evidence>
<evidence type="ECO:0008006" key="16">
    <source>
        <dbReference type="Google" id="ProtNLM"/>
    </source>
</evidence>
<dbReference type="Gene3D" id="1.10.510.10">
    <property type="entry name" value="Transferase(Phosphotransferase) domain 1"/>
    <property type="match status" value="1"/>
</dbReference>
<keyword evidence="5 8" id="KW-0547">Nucleotide-binding</keyword>
<feature type="binding site" evidence="8">
    <location>
        <position position="47"/>
    </location>
    <ligand>
        <name>ATP</name>
        <dbReference type="ChEBI" id="CHEBI:30616"/>
    </ligand>
</feature>
<dbReference type="Gene3D" id="3.30.1120.120">
    <property type="match status" value="1"/>
</dbReference>
<dbReference type="Pfam" id="PF18190">
    <property type="entry name" value="Plk4_PB1"/>
    <property type="match status" value="1"/>
</dbReference>
<dbReference type="InterPro" id="IPR033698">
    <property type="entry name" value="POLO_box_Plk4_2"/>
</dbReference>
<gene>
    <name evidence="14" type="ORF">WKI299_LOCUS17531</name>
    <name evidence="13" type="ORF">XDN619_LOCUS7921</name>
</gene>
<dbReference type="AlphaFoldDB" id="A0A816PER7"/>
<dbReference type="Pfam" id="PF18409">
    <property type="entry name" value="Plk4_PB2"/>
    <property type="match status" value="1"/>
</dbReference>
<evidence type="ECO:0000313" key="14">
    <source>
        <dbReference type="EMBL" id="CAF2087597.1"/>
    </source>
</evidence>
<dbReference type="SMART" id="SM00220">
    <property type="entry name" value="S_TKc"/>
    <property type="match status" value="1"/>
</dbReference>
<dbReference type="SUPFAM" id="SSF56112">
    <property type="entry name" value="Protein kinase-like (PK-like)"/>
    <property type="match status" value="1"/>
</dbReference>
<sequence>MNGSNVPMLSHDEKISHYELSCELGKGGFATVYEARRKVDGLLVACKMIDRKKLEQANAHHYPSYGNHRHVLPSSRSTAMFERLNAEITIHHQVKHRNIVELLNYFYDDKYVYLILELCSHGDLERYLKEKKTLSESETQTIVKQVVDGLVYLHNHGIIHRDIKLSNLLLSETFEVKIADFGLAKKIPLTREQTNETICGTPNYISPEIASRTPHSFATDVWSLGILIVTLLTGHPPFDTDTVHGTLNKVTHEIYELPTTFSEQAQDLINSTLKKSAELRPTIIEIRDHPFFSKDFSRSSQSNNFKFASWGPAADRSHDSGFVETIGQQRSTINTDLNSTSMSKGAYSSRLYSPNPVSSPPVSNPNEPVYRNTPARNKTYEYYLTHHSQQQPIFIGQSPSFDVSSRYIDSNNYNGTMNLTDHRPTSATSSVRSQDSGVAQSDPKTSIDCSAKSELSPKVSLHNSNNHHLSNNNPLIGRHTSTSEVNQNLLTSQSEQAFNTNTEQLREKLPPLNTQRLKIHRQATKSFIMSIMENGEVILESIRTKGTKRRIVDVFRVSHDGLHIITYSPNSRHGSPACDHPPPIPRDKNAYHEYHFDRLPSEYWKKYQYAHKFVTLVRSRSAKIILYTPDAKCSLMETGVDFEAVFLCGVKITIFRENFKPDDPLKIKILNNNDKSESLLEYERVAAPNISAIEHFSPELRQMIDNAILCYKFCLSKDRVLEDSQKQFPSIPVFPVQFGKKHTQPDLNRPSTPSSIGRTVLSRFGGSSSTINESHVAPSSSLGTSSPILSTRPEFASDNDVRKVKMPSHTYSVPSSTNLTRNNIQHSSSSSALRSSDYHHQVTYMPQSTAPAVAHPRSQSVHPSPFYTPDTLSSSSFSTRPSSTTMNHSAISIASLNSTANVGTTGKVMDANKIPLTRKSITEYSNRTFRVVFSDDSVMIIRDDSPDGQIFIDPQGKSYSFDRRQPHQPEAIQERLALFYQNEHDLVSYSNSQ</sequence>
<evidence type="ECO:0000256" key="6">
    <source>
        <dbReference type="ARBA" id="ARBA00022777"/>
    </source>
</evidence>
<feature type="region of interest" description="Disordered" evidence="9">
    <location>
        <begin position="850"/>
        <end position="883"/>
    </location>
</feature>
<comment type="caution">
    <text evidence="13">The sequence shown here is derived from an EMBL/GenBank/DDBJ whole genome shotgun (WGS) entry which is preliminary data.</text>
</comment>
<dbReference type="GO" id="GO:0004674">
    <property type="term" value="F:protein serine/threonine kinase activity"/>
    <property type="evidence" value="ECO:0007669"/>
    <property type="project" value="UniProtKB-KW"/>
</dbReference>
<evidence type="ECO:0000256" key="5">
    <source>
        <dbReference type="ARBA" id="ARBA00022741"/>
    </source>
</evidence>
<dbReference type="InterPro" id="IPR000719">
    <property type="entry name" value="Prot_kinase_dom"/>
</dbReference>
<dbReference type="PROSITE" id="PS00108">
    <property type="entry name" value="PROTEIN_KINASE_ST"/>
    <property type="match status" value="1"/>
</dbReference>
<dbReference type="Gene3D" id="3.30.1120.130">
    <property type="match status" value="1"/>
</dbReference>
<dbReference type="PROSITE" id="PS51984">
    <property type="entry name" value="CPB1"/>
    <property type="match status" value="1"/>
</dbReference>
<name>A0A816PER7_9BILA</name>
<reference evidence="13" key="1">
    <citation type="submission" date="2021-02" db="EMBL/GenBank/DDBJ databases">
        <authorList>
            <person name="Nowell W R."/>
        </authorList>
    </citation>
    <scope>NUCLEOTIDE SEQUENCE</scope>
</reference>
<comment type="subcellular location">
    <subcellularLocation>
        <location evidence="1">Cytoplasm</location>
    </subcellularLocation>
</comment>
<dbReference type="InterPro" id="IPR047108">
    <property type="entry name" value="Plk4-like_POLO_box_2_sf"/>
</dbReference>
<dbReference type="InterPro" id="IPR011009">
    <property type="entry name" value="Kinase-like_dom_sf"/>
</dbReference>
<accession>A0A816PER7</accession>
<dbReference type="Proteomes" id="UP000663856">
    <property type="component" value="Unassembled WGS sequence"/>
</dbReference>
<proteinExistence type="predicted"/>
<feature type="region of interest" description="Disordered" evidence="9">
    <location>
        <begin position="763"/>
        <end position="837"/>
    </location>
</feature>
<evidence type="ECO:0000313" key="15">
    <source>
        <dbReference type="Proteomes" id="UP000663887"/>
    </source>
</evidence>
<dbReference type="Pfam" id="PF00069">
    <property type="entry name" value="Pkinase"/>
    <property type="match status" value="1"/>
</dbReference>
<dbReference type="GO" id="GO:0005524">
    <property type="term" value="F:ATP binding"/>
    <property type="evidence" value="ECO:0007669"/>
    <property type="project" value="UniProtKB-UniRule"/>
</dbReference>
<dbReference type="CDD" id="cd13114">
    <property type="entry name" value="POLO_box_Plk4_1"/>
    <property type="match status" value="1"/>
</dbReference>
<dbReference type="EMBL" id="CAJNRF010006985">
    <property type="protein sequence ID" value="CAF2087597.1"/>
    <property type="molecule type" value="Genomic_DNA"/>
</dbReference>
<feature type="compositionally biased region" description="Low complexity" evidence="9">
    <location>
        <begin position="868"/>
        <end position="883"/>
    </location>
</feature>
<feature type="domain" description="Protein kinase" evidence="10">
    <location>
        <begin position="18"/>
        <end position="292"/>
    </location>
</feature>
<evidence type="ECO:0000256" key="3">
    <source>
        <dbReference type="ARBA" id="ARBA00022527"/>
    </source>
</evidence>
<feature type="region of interest" description="Disordered" evidence="9">
    <location>
        <begin position="458"/>
        <end position="477"/>
    </location>
</feature>
<feature type="compositionally biased region" description="Polar residues" evidence="9">
    <location>
        <begin position="329"/>
        <end position="343"/>
    </location>
</feature>
<keyword evidence="6" id="KW-0418">Kinase</keyword>
<feature type="compositionally biased region" description="Low complexity" evidence="9">
    <location>
        <begin position="778"/>
        <end position="791"/>
    </location>
</feature>
<dbReference type="InterPro" id="IPR008271">
    <property type="entry name" value="Ser/Thr_kinase_AS"/>
</dbReference>
<feature type="domain" description="Cryptic POLO box 1 (CPB1)" evidence="11">
    <location>
        <begin position="504"/>
        <end position="620"/>
    </location>
</feature>
<evidence type="ECO:0000256" key="1">
    <source>
        <dbReference type="ARBA" id="ARBA00004496"/>
    </source>
</evidence>
<feature type="compositionally biased region" description="Low complexity" evidence="9">
    <location>
        <begin position="460"/>
        <end position="473"/>
    </location>
</feature>
<feature type="domain" description="Cryptic POLO box 2 (CPB2)" evidence="12">
    <location>
        <begin position="621"/>
        <end position="748"/>
    </location>
</feature>
<feature type="compositionally biased region" description="Polar residues" evidence="9">
    <location>
        <begin position="809"/>
        <end position="826"/>
    </location>
</feature>
<evidence type="ECO:0000256" key="7">
    <source>
        <dbReference type="ARBA" id="ARBA00022840"/>
    </source>
</evidence>
<dbReference type="PANTHER" id="PTHR24345:SF91">
    <property type="entry name" value="SERINE_THREONINE-PROTEIN KINASE PLK4"/>
    <property type="match status" value="1"/>
</dbReference>
<dbReference type="EMBL" id="CAJNRG010002461">
    <property type="protein sequence ID" value="CAF2047644.1"/>
    <property type="molecule type" value="Genomic_DNA"/>
</dbReference>
<evidence type="ECO:0000259" key="12">
    <source>
        <dbReference type="PROSITE" id="PS51985"/>
    </source>
</evidence>
<dbReference type="InterPro" id="IPR033699">
    <property type="entry name" value="POLO_box_Plk4_1"/>
</dbReference>
<dbReference type="GO" id="GO:0005737">
    <property type="term" value="C:cytoplasm"/>
    <property type="evidence" value="ECO:0007669"/>
    <property type="project" value="UniProtKB-SubCell"/>
</dbReference>
<dbReference type="GO" id="GO:0005634">
    <property type="term" value="C:nucleus"/>
    <property type="evidence" value="ECO:0007669"/>
    <property type="project" value="TreeGrafter"/>
</dbReference>
<protein>
    <recommendedName>
        <fullName evidence="16">Serine/threonine-protein kinase PLK4</fullName>
    </recommendedName>
</protein>
<feature type="region of interest" description="Disordered" evidence="9">
    <location>
        <begin position="414"/>
        <end position="450"/>
    </location>
</feature>
<evidence type="ECO:0000256" key="8">
    <source>
        <dbReference type="PROSITE-ProRule" id="PRU10141"/>
    </source>
</evidence>
<dbReference type="Proteomes" id="UP000663887">
    <property type="component" value="Unassembled WGS sequence"/>
</dbReference>
<keyword evidence="4" id="KW-0808">Transferase</keyword>
<evidence type="ECO:0000256" key="9">
    <source>
        <dbReference type="SAM" id="MobiDB-lite"/>
    </source>
</evidence>
<dbReference type="InterPro" id="IPR017441">
    <property type="entry name" value="Protein_kinase_ATP_BS"/>
</dbReference>
<feature type="compositionally biased region" description="Polar residues" evidence="9">
    <location>
        <begin position="414"/>
        <end position="448"/>
    </location>
</feature>
<evidence type="ECO:0000259" key="10">
    <source>
        <dbReference type="PROSITE" id="PS50011"/>
    </source>
</evidence>
<feature type="region of interest" description="Disordered" evidence="9">
    <location>
        <begin position="329"/>
        <end position="373"/>
    </location>
</feature>
<keyword evidence="7 8" id="KW-0067">ATP-binding</keyword>
<dbReference type="InterPro" id="IPR046437">
    <property type="entry name" value="Ser_Thr-PK_POLO_box_1_sf"/>
</dbReference>
<dbReference type="PROSITE" id="PS50011">
    <property type="entry name" value="PROTEIN_KINASE_DOM"/>
    <property type="match status" value="1"/>
</dbReference>
<dbReference type="PANTHER" id="PTHR24345">
    <property type="entry name" value="SERINE/THREONINE-PROTEIN KINASE PLK"/>
    <property type="match status" value="1"/>
</dbReference>
<evidence type="ECO:0000256" key="4">
    <source>
        <dbReference type="ARBA" id="ARBA00022679"/>
    </source>
</evidence>
<dbReference type="FunFam" id="1.10.510.10:FF:000571">
    <property type="entry name" value="Maternal embryonic leucine zipper kinase"/>
    <property type="match status" value="1"/>
</dbReference>
<dbReference type="PROSITE" id="PS00107">
    <property type="entry name" value="PROTEIN_KINASE_ATP"/>
    <property type="match status" value="1"/>
</dbReference>
<evidence type="ECO:0000313" key="13">
    <source>
        <dbReference type="EMBL" id="CAF2047644.1"/>
    </source>
</evidence>
<keyword evidence="2" id="KW-0963">Cytoplasm</keyword>
<dbReference type="PROSITE" id="PS51985">
    <property type="entry name" value="CPB2"/>
    <property type="match status" value="1"/>
</dbReference>